<dbReference type="SUPFAM" id="SSF54909">
    <property type="entry name" value="Dimeric alpha+beta barrel"/>
    <property type="match status" value="1"/>
</dbReference>
<keyword evidence="2" id="KW-1185">Reference proteome</keyword>
<accession>A0AAW9PPX2</accession>
<comment type="caution">
    <text evidence="1">The sequence shown here is derived from an EMBL/GenBank/DDBJ whole genome shotgun (WGS) entry which is preliminary data.</text>
</comment>
<sequence>MMIEWLKFHVPESLREAFIRKDDEVWTQEMQKFSGFLGKEVWIDPITFDVVLVIRWESRQAWEAVPKAKIDYLEKQMGELTMPLLESQQYQVRKFFH</sequence>
<dbReference type="EMBL" id="JAZBJZ010000015">
    <property type="protein sequence ID" value="MEE3716289.1"/>
    <property type="molecule type" value="Genomic_DNA"/>
</dbReference>
<dbReference type="NCBIfam" id="TIGR03792">
    <property type="entry name" value="TIGR03792 family protein"/>
    <property type="match status" value="1"/>
</dbReference>
<reference evidence="1" key="1">
    <citation type="submission" date="2024-01" db="EMBL/GenBank/DDBJ databases">
        <title>Bank of Algae and Cyanobacteria of the Azores (BACA) strain genomes.</title>
        <authorList>
            <person name="Luz R."/>
            <person name="Cordeiro R."/>
            <person name="Fonseca A."/>
            <person name="Goncalves V."/>
        </authorList>
    </citation>
    <scope>NUCLEOTIDE SEQUENCE</scope>
    <source>
        <strain evidence="1">BACA0141</strain>
    </source>
</reference>
<name>A0AAW9PPX2_9CYAN</name>
<dbReference type="Gene3D" id="3.30.70.100">
    <property type="match status" value="1"/>
</dbReference>
<gene>
    <name evidence="1" type="ORF">V2H45_05975</name>
</gene>
<evidence type="ECO:0000313" key="1">
    <source>
        <dbReference type="EMBL" id="MEE3716289.1"/>
    </source>
</evidence>
<dbReference type="AlphaFoldDB" id="A0AAW9PPX2"/>
<organism evidence="1 2">
    <name type="scientific">Tumidithrix elongata BACA0141</name>
    <dbReference type="NCBI Taxonomy" id="2716417"/>
    <lineage>
        <taxon>Bacteria</taxon>
        <taxon>Bacillati</taxon>
        <taxon>Cyanobacteriota</taxon>
        <taxon>Cyanophyceae</taxon>
        <taxon>Pseudanabaenales</taxon>
        <taxon>Pseudanabaenaceae</taxon>
        <taxon>Tumidithrix</taxon>
        <taxon>Tumidithrix elongata</taxon>
    </lineage>
</organism>
<proteinExistence type="predicted"/>
<dbReference type="InterPro" id="IPR011008">
    <property type="entry name" value="Dimeric_a/b-barrel"/>
</dbReference>
<protein>
    <submittedName>
        <fullName evidence="1">TIGR03792 family protein</fullName>
    </submittedName>
</protein>
<dbReference type="InterPro" id="IPR022512">
    <property type="entry name" value="CHP03792"/>
</dbReference>
<dbReference type="RefSeq" id="WP_330482716.1">
    <property type="nucleotide sequence ID" value="NZ_JAZBJZ010000015.1"/>
</dbReference>
<evidence type="ECO:0000313" key="2">
    <source>
        <dbReference type="Proteomes" id="UP001333818"/>
    </source>
</evidence>
<dbReference type="Proteomes" id="UP001333818">
    <property type="component" value="Unassembled WGS sequence"/>
</dbReference>